<sequence>MDFFTFLFLTTLSGVVLLLILIFFSDGDLTLMFKEKIGTRLSSAKGKVYWVVGASSGIGKELSFQLAAHGAKLVISARRETELKTVKAGCLAIGKNAGLVDSDVLILPFDVTNVGSHQHYFDLVIRHFGTLDVLINNSGRSQKAEFQNIKLKVDKELFKTNVFGLLNLSRIVLPHFLAKSRGHIVITSSCAGKFGAPLSSSYNATKHALHGYFETARSELAPKGISITMICPGMVHTDILTACATENPGEQLGGKIGEDEKRMKTERCAKLCAVAIVNKLDEAWISLNPVLFFLYVSQYAPSLGRAFLSRYGVQAAIKTRGKREAGTNPSSLLLQVFTKYESKMELTSLLIYIGIFVTLFLLAILFSDGDLTVMISEKFGKRLSSVKGQVFWIVGASSGIGEYLAYELVANGAKVVLSGRRESELQKVKAQCLIIGKKSGISEADVLLLPVDVTKLELHQQYFDAVLKHFGKLDVLVNNAGRSQRAEWMNIDIRVDKDLFEGNVFGLLNLSRTVIPHFLEQKRGQIAITSSVCGKVGGRHPAVLHIMHRSMLYMYGYFETLRAEMSSQGISVTMLCPGPVFSDLLSACATDTYGQKLGGAMTKKDRRMSTERCARLCAVAIVNHLDEAWISINPVLLSLYVSQYAPSLFRSFNSRFGARVAMTLRDSRTDLVNSCKQERQEVKSD</sequence>
<evidence type="ECO:0000313" key="4">
    <source>
        <dbReference type="Proteomes" id="UP000789390"/>
    </source>
</evidence>
<gene>
    <name evidence="3" type="ORF">DGAL_LOCUS12947</name>
</gene>
<evidence type="ECO:0000256" key="2">
    <source>
        <dbReference type="SAM" id="Phobius"/>
    </source>
</evidence>
<keyword evidence="4" id="KW-1185">Reference proteome</keyword>
<feature type="transmembrane region" description="Helical" evidence="2">
    <location>
        <begin position="6"/>
        <end position="24"/>
    </location>
</feature>
<dbReference type="AlphaFoldDB" id="A0A8J2S2E9"/>
<dbReference type="InterPro" id="IPR002347">
    <property type="entry name" value="SDR_fam"/>
</dbReference>
<dbReference type="Gene3D" id="3.40.50.720">
    <property type="entry name" value="NAD(P)-binding Rossmann-like Domain"/>
    <property type="match status" value="2"/>
</dbReference>
<evidence type="ECO:0008006" key="5">
    <source>
        <dbReference type="Google" id="ProtNLM"/>
    </source>
</evidence>
<dbReference type="InterPro" id="IPR036291">
    <property type="entry name" value="NAD(P)-bd_dom_sf"/>
</dbReference>
<evidence type="ECO:0000313" key="3">
    <source>
        <dbReference type="EMBL" id="CAH0109469.1"/>
    </source>
</evidence>
<organism evidence="3 4">
    <name type="scientific">Daphnia galeata</name>
    <dbReference type="NCBI Taxonomy" id="27404"/>
    <lineage>
        <taxon>Eukaryota</taxon>
        <taxon>Metazoa</taxon>
        <taxon>Ecdysozoa</taxon>
        <taxon>Arthropoda</taxon>
        <taxon>Crustacea</taxon>
        <taxon>Branchiopoda</taxon>
        <taxon>Diplostraca</taxon>
        <taxon>Cladocera</taxon>
        <taxon>Anomopoda</taxon>
        <taxon>Daphniidae</taxon>
        <taxon>Daphnia</taxon>
    </lineage>
</organism>
<feature type="transmembrane region" description="Helical" evidence="2">
    <location>
        <begin position="349"/>
        <end position="366"/>
    </location>
</feature>
<dbReference type="FunFam" id="3.40.50.720:FF:000084">
    <property type="entry name" value="Short-chain dehydrogenase reductase"/>
    <property type="match status" value="1"/>
</dbReference>
<name>A0A8J2S2E9_9CRUS</name>
<dbReference type="GO" id="GO:0016491">
    <property type="term" value="F:oxidoreductase activity"/>
    <property type="evidence" value="ECO:0007669"/>
    <property type="project" value="UniProtKB-KW"/>
</dbReference>
<dbReference type="InterPro" id="IPR053011">
    <property type="entry name" value="SDR_family_member_7"/>
</dbReference>
<protein>
    <recommendedName>
        <fullName evidence="5">Dehydrogenase/reductase SDR family member 7</fullName>
    </recommendedName>
</protein>
<dbReference type="EMBL" id="CAKKLH010000292">
    <property type="protein sequence ID" value="CAH0109469.1"/>
    <property type="molecule type" value="Genomic_DNA"/>
</dbReference>
<dbReference type="InterPro" id="IPR020904">
    <property type="entry name" value="Sc_DH/Rdtase_CS"/>
</dbReference>
<accession>A0A8J2S2E9</accession>
<dbReference type="Proteomes" id="UP000789390">
    <property type="component" value="Unassembled WGS sequence"/>
</dbReference>
<keyword evidence="2" id="KW-0472">Membrane</keyword>
<keyword evidence="2" id="KW-0812">Transmembrane</keyword>
<comment type="caution">
    <text evidence="3">The sequence shown here is derived from an EMBL/GenBank/DDBJ whole genome shotgun (WGS) entry which is preliminary data.</text>
</comment>
<proteinExistence type="predicted"/>
<reference evidence="3" key="1">
    <citation type="submission" date="2021-11" db="EMBL/GenBank/DDBJ databases">
        <authorList>
            <person name="Schell T."/>
        </authorList>
    </citation>
    <scope>NUCLEOTIDE SEQUENCE</scope>
    <source>
        <strain evidence="3">M5</strain>
    </source>
</reference>
<dbReference type="PRINTS" id="PR00081">
    <property type="entry name" value="GDHRDH"/>
</dbReference>
<dbReference type="PANTHER" id="PTHR44269">
    <property type="entry name" value="DEHYDROGENASE/REDUCTASE SDR FAMILY MEMBER 7-RELATED"/>
    <property type="match status" value="1"/>
</dbReference>
<dbReference type="Pfam" id="PF00106">
    <property type="entry name" value="adh_short"/>
    <property type="match status" value="2"/>
</dbReference>
<keyword evidence="1" id="KW-0560">Oxidoreductase</keyword>
<dbReference type="OrthoDB" id="47007at2759"/>
<dbReference type="PANTHER" id="PTHR44269:SF1">
    <property type="entry name" value="DEHYDROGENASE_REDUCTASE SDR FAMILY MEMBER 7"/>
    <property type="match status" value="1"/>
</dbReference>
<keyword evidence="2" id="KW-1133">Transmembrane helix</keyword>
<dbReference type="PROSITE" id="PS00061">
    <property type="entry name" value="ADH_SHORT"/>
    <property type="match status" value="1"/>
</dbReference>
<dbReference type="SUPFAM" id="SSF51735">
    <property type="entry name" value="NAD(P)-binding Rossmann-fold domains"/>
    <property type="match status" value="2"/>
</dbReference>
<evidence type="ECO:0000256" key="1">
    <source>
        <dbReference type="ARBA" id="ARBA00023002"/>
    </source>
</evidence>